<dbReference type="Proteomes" id="UP001054837">
    <property type="component" value="Unassembled WGS sequence"/>
</dbReference>
<gene>
    <name evidence="1" type="ORF">CDAR_412861</name>
</gene>
<proteinExistence type="predicted"/>
<protein>
    <submittedName>
        <fullName evidence="1">Uncharacterized protein</fullName>
    </submittedName>
</protein>
<sequence>MSAYRKIFRVEKAGRVEDLTDLQHAQSYEESLKIAHSRPNKGNSLSPLLRNSTGRVLNKDTLGIEVNSINSWRDCQTIHSNPERIMLTCSKVIGWISGVRVGLLT</sequence>
<organism evidence="1 2">
    <name type="scientific">Caerostris darwini</name>
    <dbReference type="NCBI Taxonomy" id="1538125"/>
    <lineage>
        <taxon>Eukaryota</taxon>
        <taxon>Metazoa</taxon>
        <taxon>Ecdysozoa</taxon>
        <taxon>Arthropoda</taxon>
        <taxon>Chelicerata</taxon>
        <taxon>Arachnida</taxon>
        <taxon>Araneae</taxon>
        <taxon>Araneomorphae</taxon>
        <taxon>Entelegynae</taxon>
        <taxon>Araneoidea</taxon>
        <taxon>Araneidae</taxon>
        <taxon>Caerostris</taxon>
    </lineage>
</organism>
<reference evidence="1 2" key="1">
    <citation type="submission" date="2021-06" db="EMBL/GenBank/DDBJ databases">
        <title>Caerostris darwini draft genome.</title>
        <authorList>
            <person name="Kono N."/>
            <person name="Arakawa K."/>
        </authorList>
    </citation>
    <scope>NUCLEOTIDE SEQUENCE [LARGE SCALE GENOMIC DNA]</scope>
</reference>
<accession>A0AAV4SEL2</accession>
<dbReference type="EMBL" id="BPLQ01007823">
    <property type="protein sequence ID" value="GIY32595.1"/>
    <property type="molecule type" value="Genomic_DNA"/>
</dbReference>
<dbReference type="AlphaFoldDB" id="A0AAV4SEL2"/>
<evidence type="ECO:0000313" key="1">
    <source>
        <dbReference type="EMBL" id="GIY32595.1"/>
    </source>
</evidence>
<evidence type="ECO:0000313" key="2">
    <source>
        <dbReference type="Proteomes" id="UP001054837"/>
    </source>
</evidence>
<comment type="caution">
    <text evidence="1">The sequence shown here is derived from an EMBL/GenBank/DDBJ whole genome shotgun (WGS) entry which is preliminary data.</text>
</comment>
<keyword evidence="2" id="KW-1185">Reference proteome</keyword>
<name>A0AAV4SEL2_9ARAC</name>